<dbReference type="Proteomes" id="UP000250235">
    <property type="component" value="Unassembled WGS sequence"/>
</dbReference>
<evidence type="ECO:0000256" key="1">
    <source>
        <dbReference type="SAM" id="MobiDB-lite"/>
    </source>
</evidence>
<dbReference type="AlphaFoldDB" id="A0A2Z7DC15"/>
<dbReference type="EMBL" id="KQ987444">
    <property type="protein sequence ID" value="KZV57160.1"/>
    <property type="molecule type" value="Genomic_DNA"/>
</dbReference>
<proteinExistence type="predicted"/>
<gene>
    <name evidence="2" type="ORF">F511_42235</name>
</gene>
<accession>A0A2Z7DC15</accession>
<sequence length="571" mass="63533">MMAITFDVKVNWGSLLFGVLKAMVTPGSRQEKGFAIQIGVLLQNVQGLVLGESKGFPKSRILDAKTVHRFVHINEKVGLDESAASPRKKRTTKGKPVVIAQEAVPPKIDDATTDAPVEQLFVPKRKSQKRKRKLVLEDAIEVDEPVPAFVEQPAVVPVVEGTTEDPDAVIEQILHQLDTIGATDYGEHPAPTTKESIPWFDLPVFLAGREAEGFVGSSSDRDEELIADQPTVHLFPDAGDQPHVSETVAEGMTDDELLSIEEHQARIPFNASLPSTLAPTITPIRSPTLAIDLKVLKLLGAAHLFALKVLLRHMREHQLEWTRPSSSSLFEGPVIDRGFFIPPNHHSITSKCWIRAKIMVDGSWLILEGVDYWRPINTPVNSRRWEALPQRPYLDDLAPLCVFVEPVQDIDSRPSLSRAISIVWAEICMEAVQFSLLGCLRPVGSVNFCRDLVVRGSVVEVLETLPNRFCRIIRQGINCNSFVDSVVQLNTAEIQEVDVQGIDEVDPVSSEGSTVYRSPSPRQETSASSSSDSPVHLNEDDFRLEENVNVQTTFSQPLHPDWRSRRLHSWR</sequence>
<reference evidence="2 3" key="1">
    <citation type="journal article" date="2015" name="Proc. Natl. Acad. Sci. U.S.A.">
        <title>The resurrection genome of Boea hygrometrica: A blueprint for survival of dehydration.</title>
        <authorList>
            <person name="Xiao L."/>
            <person name="Yang G."/>
            <person name="Zhang L."/>
            <person name="Yang X."/>
            <person name="Zhao S."/>
            <person name="Ji Z."/>
            <person name="Zhou Q."/>
            <person name="Hu M."/>
            <person name="Wang Y."/>
            <person name="Chen M."/>
            <person name="Xu Y."/>
            <person name="Jin H."/>
            <person name="Xiao X."/>
            <person name="Hu G."/>
            <person name="Bao F."/>
            <person name="Hu Y."/>
            <person name="Wan P."/>
            <person name="Li L."/>
            <person name="Deng X."/>
            <person name="Kuang T."/>
            <person name="Xiang C."/>
            <person name="Zhu J.K."/>
            <person name="Oliver M.J."/>
            <person name="He Y."/>
        </authorList>
    </citation>
    <scope>NUCLEOTIDE SEQUENCE [LARGE SCALE GENOMIC DNA]</scope>
    <source>
        <strain evidence="3">cv. XS01</strain>
    </source>
</reference>
<keyword evidence="3" id="KW-1185">Reference proteome</keyword>
<feature type="region of interest" description="Disordered" evidence="1">
    <location>
        <begin position="506"/>
        <end position="542"/>
    </location>
</feature>
<name>A0A2Z7DC15_9LAMI</name>
<evidence type="ECO:0000313" key="2">
    <source>
        <dbReference type="EMBL" id="KZV57160.1"/>
    </source>
</evidence>
<protein>
    <submittedName>
        <fullName evidence="2">Uncharacterized protein</fullName>
    </submittedName>
</protein>
<evidence type="ECO:0000313" key="3">
    <source>
        <dbReference type="Proteomes" id="UP000250235"/>
    </source>
</evidence>
<feature type="compositionally biased region" description="Polar residues" evidence="1">
    <location>
        <begin position="510"/>
        <end position="533"/>
    </location>
</feature>
<organism evidence="2 3">
    <name type="scientific">Dorcoceras hygrometricum</name>
    <dbReference type="NCBI Taxonomy" id="472368"/>
    <lineage>
        <taxon>Eukaryota</taxon>
        <taxon>Viridiplantae</taxon>
        <taxon>Streptophyta</taxon>
        <taxon>Embryophyta</taxon>
        <taxon>Tracheophyta</taxon>
        <taxon>Spermatophyta</taxon>
        <taxon>Magnoliopsida</taxon>
        <taxon>eudicotyledons</taxon>
        <taxon>Gunneridae</taxon>
        <taxon>Pentapetalae</taxon>
        <taxon>asterids</taxon>
        <taxon>lamiids</taxon>
        <taxon>Lamiales</taxon>
        <taxon>Gesneriaceae</taxon>
        <taxon>Didymocarpoideae</taxon>
        <taxon>Trichosporeae</taxon>
        <taxon>Loxocarpinae</taxon>
        <taxon>Dorcoceras</taxon>
    </lineage>
</organism>